<protein>
    <submittedName>
        <fullName evidence="1">Uncharacterized protein</fullName>
    </submittedName>
</protein>
<evidence type="ECO:0000313" key="2">
    <source>
        <dbReference type="Proteomes" id="UP001163603"/>
    </source>
</evidence>
<sequence length="138" mass="15415">MHSPKLSGKTNSDNPSESINQLTKWRQGEQLYFLWILRNKWPINVGQREGRTQPRARTITMGSNKKSDQGHTTSTCYNLKDFIERQLKAGMLLDFVADKTQQGLIAKPVTPTNNNAKAQNRDYIGTIPGGPTLAGDSN</sequence>
<proteinExistence type="predicted"/>
<accession>A0ACC0ZCL9</accession>
<gene>
    <name evidence="1" type="ORF">Pint_15888</name>
</gene>
<reference evidence="2" key="1">
    <citation type="journal article" date="2023" name="G3 (Bethesda)">
        <title>Genome assembly and association tests identify interacting loci associated with vigor, precocity, and sex in interspecific pistachio rootstocks.</title>
        <authorList>
            <person name="Palmer W."/>
            <person name="Jacygrad E."/>
            <person name="Sagayaradj S."/>
            <person name="Cavanaugh K."/>
            <person name="Han R."/>
            <person name="Bertier L."/>
            <person name="Beede B."/>
            <person name="Kafkas S."/>
            <person name="Golino D."/>
            <person name="Preece J."/>
            <person name="Michelmore R."/>
        </authorList>
    </citation>
    <scope>NUCLEOTIDE SEQUENCE [LARGE SCALE GENOMIC DNA]</scope>
</reference>
<keyword evidence="2" id="KW-1185">Reference proteome</keyword>
<name>A0ACC0ZCL9_9ROSI</name>
<comment type="caution">
    <text evidence="1">The sequence shown here is derived from an EMBL/GenBank/DDBJ whole genome shotgun (WGS) entry which is preliminary data.</text>
</comment>
<organism evidence="1 2">
    <name type="scientific">Pistacia integerrima</name>
    <dbReference type="NCBI Taxonomy" id="434235"/>
    <lineage>
        <taxon>Eukaryota</taxon>
        <taxon>Viridiplantae</taxon>
        <taxon>Streptophyta</taxon>
        <taxon>Embryophyta</taxon>
        <taxon>Tracheophyta</taxon>
        <taxon>Spermatophyta</taxon>
        <taxon>Magnoliopsida</taxon>
        <taxon>eudicotyledons</taxon>
        <taxon>Gunneridae</taxon>
        <taxon>Pentapetalae</taxon>
        <taxon>rosids</taxon>
        <taxon>malvids</taxon>
        <taxon>Sapindales</taxon>
        <taxon>Anacardiaceae</taxon>
        <taxon>Pistacia</taxon>
    </lineage>
</organism>
<evidence type="ECO:0000313" key="1">
    <source>
        <dbReference type="EMBL" id="KAJ0049321.1"/>
    </source>
</evidence>
<dbReference type="Proteomes" id="UP001163603">
    <property type="component" value="Chromosome 2"/>
</dbReference>
<dbReference type="EMBL" id="CM047737">
    <property type="protein sequence ID" value="KAJ0049321.1"/>
    <property type="molecule type" value="Genomic_DNA"/>
</dbReference>